<evidence type="ECO:0008006" key="5">
    <source>
        <dbReference type="Google" id="ProtNLM"/>
    </source>
</evidence>
<proteinExistence type="predicted"/>
<dbReference type="OrthoDB" id="4494341at2759"/>
<keyword evidence="4" id="KW-1185">Reference proteome</keyword>
<accession>A0A4T0X6D3</accession>
<feature type="non-terminal residue" evidence="3">
    <location>
        <position position="271"/>
    </location>
</feature>
<feature type="chain" id="PRO_5020580223" description="Extracellular membrane protein CFEM domain-containing protein" evidence="2">
    <location>
        <begin position="19"/>
        <end position="271"/>
    </location>
</feature>
<keyword evidence="1" id="KW-0812">Transmembrane</keyword>
<evidence type="ECO:0000313" key="4">
    <source>
        <dbReference type="Proteomes" id="UP000307173"/>
    </source>
</evidence>
<dbReference type="AlphaFoldDB" id="A0A4T0X6D3"/>
<reference evidence="3 4" key="1">
    <citation type="journal article" date="2019" name="Front. Genet.">
        <title>Whole-Genome Sequencing of the Opportunistic Yeast Pathogen Candida inconspicua Uncovers Its Hybrid Origin.</title>
        <authorList>
            <person name="Mixao V."/>
            <person name="Hansen A.P."/>
            <person name="Saus E."/>
            <person name="Boekhout T."/>
            <person name="Lass-Florl C."/>
            <person name="Gabaldon T."/>
        </authorList>
    </citation>
    <scope>NUCLEOTIDE SEQUENCE [LARGE SCALE GENOMIC DNA]</scope>
    <source>
        <strain evidence="3 4">CBS 180</strain>
    </source>
</reference>
<dbReference type="STRING" id="52247.A0A4T0X6D3"/>
<sequence length="271" mass="30611">MKLHILALLLAILSAVEAKGWVRYSEPYYAANGCKLGIDKVANFCGKPEGAKKFKCICTNKYALTSWLNCGYEYFPNVPTDEFNEQVIHMCKSVKLHEANLTTTWDKFGDKLVDIGTLQHFNKTSPKFPIRGNKVEATVRGAYYGVKNRFENNNTSHYLGIAFVAAVGLMFIITGIINWLARLSRAFANSGNNMLQNSLRKHLTLGIFPKHLQASQFGGGINPDKFESFWIIIMFIYCILANFILGFQWQKGDLTFPTKEAAMSRYFGDRS</sequence>
<keyword evidence="1" id="KW-0472">Membrane</keyword>
<comment type="caution">
    <text evidence="3">The sequence shown here is derived from an EMBL/GenBank/DDBJ whole genome shotgun (WGS) entry which is preliminary data.</text>
</comment>
<keyword evidence="1" id="KW-1133">Transmembrane helix</keyword>
<dbReference type="Proteomes" id="UP000307173">
    <property type="component" value="Unassembled WGS sequence"/>
</dbReference>
<evidence type="ECO:0000313" key="3">
    <source>
        <dbReference type="EMBL" id="TID31048.1"/>
    </source>
</evidence>
<evidence type="ECO:0000256" key="2">
    <source>
        <dbReference type="SAM" id="SignalP"/>
    </source>
</evidence>
<name>A0A4T0X6D3_9ASCO</name>
<keyword evidence="2" id="KW-0732">Signal</keyword>
<evidence type="ECO:0000256" key="1">
    <source>
        <dbReference type="SAM" id="Phobius"/>
    </source>
</evidence>
<feature type="transmembrane region" description="Helical" evidence="1">
    <location>
        <begin position="158"/>
        <end position="181"/>
    </location>
</feature>
<feature type="signal peptide" evidence="2">
    <location>
        <begin position="1"/>
        <end position="18"/>
    </location>
</feature>
<protein>
    <recommendedName>
        <fullName evidence="5">Extracellular membrane protein CFEM domain-containing protein</fullName>
    </recommendedName>
</protein>
<feature type="transmembrane region" description="Helical" evidence="1">
    <location>
        <begin position="229"/>
        <end position="249"/>
    </location>
</feature>
<dbReference type="EMBL" id="SELW01000053">
    <property type="protein sequence ID" value="TID31048.1"/>
    <property type="molecule type" value="Genomic_DNA"/>
</dbReference>
<organism evidence="3 4">
    <name type="scientific">Pichia inconspicua</name>
    <dbReference type="NCBI Taxonomy" id="52247"/>
    <lineage>
        <taxon>Eukaryota</taxon>
        <taxon>Fungi</taxon>
        <taxon>Dikarya</taxon>
        <taxon>Ascomycota</taxon>
        <taxon>Saccharomycotina</taxon>
        <taxon>Pichiomycetes</taxon>
        <taxon>Pichiales</taxon>
        <taxon>Pichiaceae</taxon>
        <taxon>Pichia</taxon>
    </lineage>
</organism>
<gene>
    <name evidence="3" type="ORF">CANINC_000362</name>
</gene>